<proteinExistence type="predicted"/>
<feature type="region of interest" description="Disordered" evidence="1">
    <location>
        <begin position="111"/>
        <end position="149"/>
    </location>
</feature>
<dbReference type="EMBL" id="AP005640">
    <property type="protein sequence ID" value="BAD17427.1"/>
    <property type="molecule type" value="Genomic_DNA"/>
</dbReference>
<sequence length="149" mass="16078">MGGEDQIKSRYRPQGAQAAAASRRASAARSAPRRKRPAEAAPWDVSSAYAARLPEVVVGAKPRVRPEAVAPIEPAEEEGTNTGALAGALHIQLSLLPLLMMREALRFGNFGGDGAPSPWKQQRLRQGKLPPRRRLAEHGCADAARSERR</sequence>
<feature type="compositionally biased region" description="Basic residues" evidence="1">
    <location>
        <begin position="122"/>
        <end position="133"/>
    </location>
</feature>
<protein>
    <submittedName>
        <fullName evidence="2">Uncharacterized protein</fullName>
    </submittedName>
</protein>
<dbReference type="AlphaFoldDB" id="Q6YY73"/>
<accession>Q6YY73</accession>
<evidence type="ECO:0000256" key="1">
    <source>
        <dbReference type="SAM" id="MobiDB-lite"/>
    </source>
</evidence>
<reference evidence="3" key="1">
    <citation type="journal article" date="2005" name="Nature">
        <title>The map-based sequence of the rice genome.</title>
        <authorList>
            <consortium name="International rice genome sequencing project (IRGSP)"/>
            <person name="Matsumoto T."/>
            <person name="Wu J."/>
            <person name="Kanamori H."/>
            <person name="Katayose Y."/>
            <person name="Fujisawa M."/>
            <person name="Namiki N."/>
            <person name="Mizuno H."/>
            <person name="Yamamoto K."/>
            <person name="Antonio B.A."/>
            <person name="Baba T."/>
            <person name="Sakata K."/>
            <person name="Nagamura Y."/>
            <person name="Aoki H."/>
            <person name="Arikawa K."/>
            <person name="Arita K."/>
            <person name="Bito T."/>
            <person name="Chiden Y."/>
            <person name="Fujitsuka N."/>
            <person name="Fukunaka R."/>
            <person name="Hamada M."/>
            <person name="Harada C."/>
            <person name="Hayashi A."/>
            <person name="Hijishita S."/>
            <person name="Honda M."/>
            <person name="Hosokawa S."/>
            <person name="Ichikawa Y."/>
            <person name="Idonuma A."/>
            <person name="Iijima M."/>
            <person name="Ikeda M."/>
            <person name="Ikeno M."/>
            <person name="Ito K."/>
            <person name="Ito S."/>
            <person name="Ito T."/>
            <person name="Ito Y."/>
            <person name="Ito Y."/>
            <person name="Iwabuchi A."/>
            <person name="Kamiya K."/>
            <person name="Karasawa W."/>
            <person name="Kurita K."/>
            <person name="Katagiri S."/>
            <person name="Kikuta A."/>
            <person name="Kobayashi H."/>
            <person name="Kobayashi N."/>
            <person name="Machita K."/>
            <person name="Maehara T."/>
            <person name="Masukawa M."/>
            <person name="Mizubayashi T."/>
            <person name="Mukai Y."/>
            <person name="Nagasaki H."/>
            <person name="Nagata Y."/>
            <person name="Naito S."/>
            <person name="Nakashima M."/>
            <person name="Nakama Y."/>
            <person name="Nakamichi Y."/>
            <person name="Nakamura M."/>
            <person name="Meguro A."/>
            <person name="Negishi M."/>
            <person name="Ohta I."/>
            <person name="Ohta T."/>
            <person name="Okamoto M."/>
            <person name="Ono N."/>
            <person name="Saji S."/>
            <person name="Sakaguchi M."/>
            <person name="Sakai K."/>
            <person name="Shibata M."/>
            <person name="Shimokawa T."/>
            <person name="Song J."/>
            <person name="Takazaki Y."/>
            <person name="Terasawa K."/>
            <person name="Tsugane M."/>
            <person name="Tsuji K."/>
            <person name="Ueda S."/>
            <person name="Waki K."/>
            <person name="Yamagata H."/>
            <person name="Yamamoto M."/>
            <person name="Yamamoto S."/>
            <person name="Yamane H."/>
            <person name="Yoshiki S."/>
            <person name="Yoshihara R."/>
            <person name="Yukawa K."/>
            <person name="Zhong H."/>
            <person name="Yano M."/>
            <person name="Yuan Q."/>
            <person name="Ouyang S."/>
            <person name="Liu J."/>
            <person name="Jones K.M."/>
            <person name="Gansberger K."/>
            <person name="Moffat K."/>
            <person name="Hill J."/>
            <person name="Bera J."/>
            <person name="Fadrosh D."/>
            <person name="Jin S."/>
            <person name="Johri S."/>
            <person name="Kim M."/>
            <person name="Overton L."/>
            <person name="Reardon M."/>
            <person name="Tsitrin T."/>
            <person name="Vuong H."/>
            <person name="Weaver B."/>
            <person name="Ciecko A."/>
            <person name="Tallon L."/>
            <person name="Jackson J."/>
            <person name="Pai G."/>
            <person name="Aken S.V."/>
            <person name="Utterback T."/>
            <person name="Reidmuller S."/>
            <person name="Feldblyum T."/>
            <person name="Hsiao J."/>
            <person name="Zismann V."/>
            <person name="Iobst S."/>
            <person name="de Vazeille A.R."/>
            <person name="Buell C.R."/>
            <person name="Ying K."/>
            <person name="Li Y."/>
            <person name="Lu T."/>
            <person name="Huang Y."/>
            <person name="Zhao Q."/>
            <person name="Feng Q."/>
            <person name="Zhang L."/>
            <person name="Zhu J."/>
            <person name="Weng Q."/>
            <person name="Mu J."/>
            <person name="Lu Y."/>
            <person name="Fan D."/>
            <person name="Liu Y."/>
            <person name="Guan J."/>
            <person name="Zhang Y."/>
            <person name="Yu S."/>
            <person name="Liu X."/>
            <person name="Zhang Y."/>
            <person name="Hong G."/>
            <person name="Han B."/>
            <person name="Choisne N."/>
            <person name="Demange N."/>
            <person name="Orjeda G."/>
            <person name="Samain S."/>
            <person name="Cattolico L."/>
            <person name="Pelletier E."/>
            <person name="Couloux A."/>
            <person name="Segurens B."/>
            <person name="Wincker P."/>
            <person name="D'Hont A."/>
            <person name="Scarpelli C."/>
            <person name="Weissenbach J."/>
            <person name="Salanoubat M."/>
            <person name="Quetier F."/>
            <person name="Yu Y."/>
            <person name="Kim H.R."/>
            <person name="Rambo T."/>
            <person name="Currie J."/>
            <person name="Collura K."/>
            <person name="Luo M."/>
            <person name="Yang T."/>
            <person name="Ammiraju J.S.S."/>
            <person name="Engler F."/>
            <person name="Soderlund C."/>
            <person name="Wing R.A."/>
            <person name="Palmer L.E."/>
            <person name="de la Bastide M."/>
            <person name="Spiegel L."/>
            <person name="Nascimento L."/>
            <person name="Zutavern T."/>
            <person name="O'Shaughnessy A."/>
            <person name="Dike S."/>
            <person name="Dedhia N."/>
            <person name="Preston R."/>
            <person name="Balija V."/>
            <person name="McCombie W.R."/>
            <person name="Chow T."/>
            <person name="Chen H."/>
            <person name="Chung M."/>
            <person name="Chen C."/>
            <person name="Shaw J."/>
            <person name="Wu H."/>
            <person name="Hsiao K."/>
            <person name="Chao Y."/>
            <person name="Chu M."/>
            <person name="Cheng C."/>
            <person name="Hour A."/>
            <person name="Lee P."/>
            <person name="Lin S."/>
            <person name="Lin Y."/>
            <person name="Liou J."/>
            <person name="Liu S."/>
            <person name="Hsing Y."/>
            <person name="Raghuvanshi S."/>
            <person name="Mohanty A."/>
            <person name="Bharti A.K."/>
            <person name="Gaur A."/>
            <person name="Gupta V."/>
            <person name="Kumar D."/>
            <person name="Ravi V."/>
            <person name="Vij S."/>
            <person name="Kapur A."/>
            <person name="Khurana P."/>
            <person name="Khurana P."/>
            <person name="Khurana J.P."/>
            <person name="Tyagi A.K."/>
            <person name="Gaikwad K."/>
            <person name="Singh A."/>
            <person name="Dalal V."/>
            <person name="Srivastava S."/>
            <person name="Dixit A."/>
            <person name="Pal A.K."/>
            <person name="Ghazi I.A."/>
            <person name="Yadav M."/>
            <person name="Pandit A."/>
            <person name="Bhargava A."/>
            <person name="Sureshbabu K."/>
            <person name="Batra K."/>
            <person name="Sharma T.R."/>
            <person name="Mohapatra T."/>
            <person name="Singh N.K."/>
            <person name="Messing J."/>
            <person name="Nelson A.B."/>
            <person name="Fuks G."/>
            <person name="Kavchok S."/>
            <person name="Keizer G."/>
            <person name="Linton E."/>
            <person name="Llaca V."/>
            <person name="Song R."/>
            <person name="Tanyolac B."/>
            <person name="Young S."/>
            <person name="Ho-Il K."/>
            <person name="Hahn J.H."/>
            <person name="Sangsakoo G."/>
            <person name="Vanavichit A."/>
            <person name="de Mattos Luiz.A.T."/>
            <person name="Zimmer P.D."/>
            <person name="Malone G."/>
            <person name="Dellagostin O."/>
            <person name="de Oliveira A.C."/>
            <person name="Bevan M."/>
            <person name="Bancroft I."/>
            <person name="Minx P."/>
            <person name="Cordum H."/>
            <person name="Wilson R."/>
            <person name="Cheng Z."/>
            <person name="Jin W."/>
            <person name="Jiang J."/>
            <person name="Leong S.A."/>
            <person name="Iwama H."/>
            <person name="Gojobori T."/>
            <person name="Itoh T."/>
            <person name="Niimura Y."/>
            <person name="Fujii Y."/>
            <person name="Habara T."/>
            <person name="Sakai H."/>
            <person name="Sato Y."/>
            <person name="Wilson G."/>
            <person name="Kumar K."/>
            <person name="McCouch S."/>
            <person name="Juretic N."/>
            <person name="Hoen D."/>
            <person name="Wright S."/>
            <person name="Bruskiewich R."/>
            <person name="Bureau T."/>
            <person name="Miyao A."/>
            <person name="Hirochika H."/>
            <person name="Nishikawa T."/>
            <person name="Kadowaki K."/>
            <person name="Sugiura M."/>
            <person name="Burr B."/>
            <person name="Sasaki T."/>
        </authorList>
    </citation>
    <scope>NUCLEOTIDE SEQUENCE [LARGE SCALE GENOMIC DNA]</scope>
    <source>
        <strain evidence="3">cv. Nipponbare</strain>
    </source>
</reference>
<feature type="region of interest" description="Disordered" evidence="1">
    <location>
        <begin position="1"/>
        <end position="44"/>
    </location>
</feature>
<name>Q6YY73_ORYSJ</name>
<feature type="compositionally biased region" description="Basic and acidic residues" evidence="1">
    <location>
        <begin position="134"/>
        <end position="149"/>
    </location>
</feature>
<gene>
    <name evidence="2" type="primary">OSJNBa0006O15.29</name>
</gene>
<dbReference type="Proteomes" id="UP000000763">
    <property type="component" value="Chromosome 2"/>
</dbReference>
<feature type="compositionally biased region" description="Low complexity" evidence="1">
    <location>
        <begin position="16"/>
        <end position="30"/>
    </location>
</feature>
<reference evidence="3" key="2">
    <citation type="journal article" date="2008" name="Nucleic Acids Res.">
        <title>The rice annotation project database (RAP-DB): 2008 update.</title>
        <authorList>
            <consortium name="The rice annotation project (RAP)"/>
        </authorList>
    </citation>
    <scope>GENOME REANNOTATION</scope>
    <source>
        <strain evidence="3">cv. Nipponbare</strain>
    </source>
</reference>
<evidence type="ECO:0000313" key="3">
    <source>
        <dbReference type="Proteomes" id="UP000000763"/>
    </source>
</evidence>
<organism evidence="2 3">
    <name type="scientific">Oryza sativa subsp. japonica</name>
    <name type="common">Rice</name>
    <dbReference type="NCBI Taxonomy" id="39947"/>
    <lineage>
        <taxon>Eukaryota</taxon>
        <taxon>Viridiplantae</taxon>
        <taxon>Streptophyta</taxon>
        <taxon>Embryophyta</taxon>
        <taxon>Tracheophyta</taxon>
        <taxon>Spermatophyta</taxon>
        <taxon>Magnoliopsida</taxon>
        <taxon>Liliopsida</taxon>
        <taxon>Poales</taxon>
        <taxon>Poaceae</taxon>
        <taxon>BOP clade</taxon>
        <taxon>Oryzoideae</taxon>
        <taxon>Oryzeae</taxon>
        <taxon>Oryzinae</taxon>
        <taxon>Oryza</taxon>
        <taxon>Oryza sativa</taxon>
    </lineage>
</organism>
<evidence type="ECO:0000313" key="2">
    <source>
        <dbReference type="EMBL" id="BAD17427.1"/>
    </source>
</evidence>